<dbReference type="EMBL" id="DF237035">
    <property type="protein sequence ID" value="GAQ81652.1"/>
    <property type="molecule type" value="Genomic_DNA"/>
</dbReference>
<keyword evidence="2" id="KW-0472">Membrane</keyword>
<keyword evidence="2" id="KW-1133">Transmembrane helix</keyword>
<dbReference type="OMA" id="CHICHRY"/>
<dbReference type="OrthoDB" id="193703at2759"/>
<reference evidence="3 4" key="1">
    <citation type="journal article" date="2014" name="Nat. Commun.">
        <title>Klebsormidium flaccidum genome reveals primary factors for plant terrestrial adaptation.</title>
        <authorList>
            <person name="Hori K."/>
            <person name="Maruyama F."/>
            <person name="Fujisawa T."/>
            <person name="Togashi T."/>
            <person name="Yamamoto N."/>
            <person name="Seo M."/>
            <person name="Sato S."/>
            <person name="Yamada T."/>
            <person name="Mori H."/>
            <person name="Tajima N."/>
            <person name="Moriyama T."/>
            <person name="Ikeuchi M."/>
            <person name="Watanabe M."/>
            <person name="Wada H."/>
            <person name="Kobayashi K."/>
            <person name="Saito M."/>
            <person name="Masuda T."/>
            <person name="Sasaki-Sekimoto Y."/>
            <person name="Mashiguchi K."/>
            <person name="Awai K."/>
            <person name="Shimojima M."/>
            <person name="Masuda S."/>
            <person name="Iwai M."/>
            <person name="Nobusawa T."/>
            <person name="Narise T."/>
            <person name="Kondo S."/>
            <person name="Saito H."/>
            <person name="Sato R."/>
            <person name="Murakawa M."/>
            <person name="Ihara Y."/>
            <person name="Oshima-Yamada Y."/>
            <person name="Ohtaka K."/>
            <person name="Satoh M."/>
            <person name="Sonobe K."/>
            <person name="Ishii M."/>
            <person name="Ohtani R."/>
            <person name="Kanamori-Sato M."/>
            <person name="Honoki R."/>
            <person name="Miyazaki D."/>
            <person name="Mochizuki H."/>
            <person name="Umetsu J."/>
            <person name="Higashi K."/>
            <person name="Shibata D."/>
            <person name="Kamiya Y."/>
            <person name="Sato N."/>
            <person name="Nakamura Y."/>
            <person name="Tabata S."/>
            <person name="Ida S."/>
            <person name="Kurokawa K."/>
            <person name="Ohta H."/>
        </authorList>
    </citation>
    <scope>NUCLEOTIDE SEQUENCE [LARGE SCALE GENOMIC DNA]</scope>
    <source>
        <strain evidence="3 4">NIES-2285</strain>
    </source>
</reference>
<feature type="region of interest" description="Disordered" evidence="1">
    <location>
        <begin position="143"/>
        <end position="169"/>
    </location>
</feature>
<protein>
    <recommendedName>
        <fullName evidence="5">TRAF-type domain-containing protein</fullName>
    </recommendedName>
</protein>
<dbReference type="AlphaFoldDB" id="A0A1Y1HV08"/>
<proteinExistence type="predicted"/>
<sequence length="202" mass="22472">MVDKEGGSVCPHCKKVISTANFDLHAVHCKRNLEKCQRCGEMVARVRAAEHFDEFHALVPCTLCQAKIEVSDLARHNLNQCPKRETICPYCEFSMPAEDSVEHEYFCGSRTDLCVYCNKYITNRERLGHDVMVHGFEYDKEVKTSGDGSSSAEPVEVSSQSRGPGQRSGNHLRKLWVTAALGAAVFLVSAYFGRRPTARGAS</sequence>
<dbReference type="InterPro" id="IPR013083">
    <property type="entry name" value="Znf_RING/FYVE/PHD"/>
</dbReference>
<gene>
    <name evidence="3" type="ORF">KFL_000860240</name>
</gene>
<dbReference type="GO" id="GO:0005739">
    <property type="term" value="C:mitochondrion"/>
    <property type="evidence" value="ECO:0000318"/>
    <property type="project" value="GO_Central"/>
</dbReference>
<dbReference type="Gene3D" id="3.30.40.10">
    <property type="entry name" value="Zinc/RING finger domain, C3HC4 (zinc finger)"/>
    <property type="match status" value="2"/>
</dbReference>
<feature type="transmembrane region" description="Helical" evidence="2">
    <location>
        <begin position="175"/>
        <end position="193"/>
    </location>
</feature>
<evidence type="ECO:0000313" key="3">
    <source>
        <dbReference type="EMBL" id="GAQ81652.1"/>
    </source>
</evidence>
<dbReference type="STRING" id="105231.A0A1Y1HV08"/>
<dbReference type="InterPro" id="IPR051986">
    <property type="entry name" value="Innate_Immune_Apopt_Reg"/>
</dbReference>
<dbReference type="Proteomes" id="UP000054558">
    <property type="component" value="Unassembled WGS sequence"/>
</dbReference>
<dbReference type="PANTHER" id="PTHR16295">
    <property type="entry name" value="TRAF-TYPE ZINC FINGER PROTEIN-RELATED"/>
    <property type="match status" value="1"/>
</dbReference>
<accession>A0A1Y1HV08</accession>
<organism evidence="3 4">
    <name type="scientific">Klebsormidium nitens</name>
    <name type="common">Green alga</name>
    <name type="synonym">Ulothrix nitens</name>
    <dbReference type="NCBI Taxonomy" id="105231"/>
    <lineage>
        <taxon>Eukaryota</taxon>
        <taxon>Viridiplantae</taxon>
        <taxon>Streptophyta</taxon>
        <taxon>Klebsormidiophyceae</taxon>
        <taxon>Klebsormidiales</taxon>
        <taxon>Klebsormidiaceae</taxon>
        <taxon>Klebsormidium</taxon>
    </lineage>
</organism>
<evidence type="ECO:0008006" key="5">
    <source>
        <dbReference type="Google" id="ProtNLM"/>
    </source>
</evidence>
<evidence type="ECO:0000256" key="2">
    <source>
        <dbReference type="SAM" id="Phobius"/>
    </source>
</evidence>
<keyword evidence="4" id="KW-1185">Reference proteome</keyword>
<evidence type="ECO:0000256" key="1">
    <source>
        <dbReference type="SAM" id="MobiDB-lite"/>
    </source>
</evidence>
<keyword evidence="2" id="KW-0812">Transmembrane</keyword>
<evidence type="ECO:0000313" key="4">
    <source>
        <dbReference type="Proteomes" id="UP000054558"/>
    </source>
</evidence>
<dbReference type="PANTHER" id="PTHR16295:SF10">
    <property type="entry name" value="EXPRESSED PROTEIN"/>
    <property type="match status" value="1"/>
</dbReference>
<feature type="compositionally biased region" description="Low complexity" evidence="1">
    <location>
        <begin position="158"/>
        <end position="169"/>
    </location>
</feature>
<name>A0A1Y1HV08_KLENI</name>